<comment type="caution">
    <text evidence="1">The sequence shown here is derived from an EMBL/GenBank/DDBJ whole genome shotgun (WGS) entry which is preliminary data.</text>
</comment>
<dbReference type="EMBL" id="MVGJ01000030">
    <property type="protein sequence ID" value="OOL82940.1"/>
    <property type="molecule type" value="Genomic_DNA"/>
</dbReference>
<dbReference type="EMBL" id="WEFP01000001">
    <property type="protein sequence ID" value="KAB7576799.1"/>
    <property type="molecule type" value="Genomic_DNA"/>
</dbReference>
<dbReference type="Proteomes" id="UP001260956">
    <property type="component" value="Unassembled WGS sequence"/>
</dbReference>
<dbReference type="EMBL" id="JARPTX010000037">
    <property type="protein sequence ID" value="MDT2370543.1"/>
    <property type="molecule type" value="Genomic_DNA"/>
</dbReference>
<organism evidence="1 7">
    <name type="scientific">Enterococcus faecium</name>
    <name type="common">Streptococcus faecium</name>
    <dbReference type="NCBI Taxonomy" id="1352"/>
    <lineage>
        <taxon>Bacteria</taxon>
        <taxon>Bacillati</taxon>
        <taxon>Bacillota</taxon>
        <taxon>Bacilli</taxon>
        <taxon>Lactobacillales</taxon>
        <taxon>Enterococcaceae</taxon>
        <taxon>Enterococcus</taxon>
    </lineage>
</organism>
<dbReference type="RefSeq" id="WP_002304429.1">
    <property type="nucleotide sequence ID" value="NZ_AP026655.1"/>
</dbReference>
<gene>
    <name evidence="3" type="ORF">B1P95_06620</name>
    <name evidence="4" type="ORF">DTPHA_602125</name>
    <name evidence="1" type="ORF">GBM73_05505</name>
    <name evidence="2" type="ORF">P6Z85_10345</name>
</gene>
<evidence type="ECO:0000313" key="2">
    <source>
        <dbReference type="EMBL" id="MDT2370543.1"/>
    </source>
</evidence>
<evidence type="ECO:0000313" key="5">
    <source>
        <dbReference type="Proteomes" id="UP000183509"/>
    </source>
</evidence>
<dbReference type="Proteomes" id="UP000191171">
    <property type="component" value="Unassembled WGS sequence"/>
</dbReference>
<evidence type="ECO:0000313" key="7">
    <source>
        <dbReference type="Proteomes" id="UP000469871"/>
    </source>
</evidence>
<evidence type="ECO:0000313" key="1">
    <source>
        <dbReference type="EMBL" id="KAB7576799.1"/>
    </source>
</evidence>
<evidence type="ECO:0000313" key="6">
    <source>
        <dbReference type="Proteomes" id="UP000191171"/>
    </source>
</evidence>
<accession>A0A132ZI46</accession>
<reference evidence="1 7" key="3">
    <citation type="submission" date="2019-10" db="EMBL/GenBank/DDBJ databases">
        <title>Evolutionary dynamics of vancomycin-resistant Enterococcus faecium during gastrointestinal tract colonization and bloodstream infection in immunocompromised pediatric patients.</title>
        <authorList>
            <person name="Chilambi G.S."/>
            <person name="Nordstrom H.R."/>
            <person name="Evans D.R."/>
            <person name="Ferrolino J."/>
            <person name="Hayden R.T."/>
            <person name="Maron G.M."/>
            <person name="Vo A.N."/>
            <person name="Gilmore M.S."/>
            <person name="Wolf J."/>
            <person name="Rosch J.W."/>
            <person name="Van Tyne D."/>
        </authorList>
    </citation>
    <scope>NUCLEOTIDE SEQUENCE [LARGE SCALE GENOMIC DNA]</scope>
    <source>
        <strain evidence="1 7">VRECG27</strain>
    </source>
</reference>
<dbReference type="Proteomes" id="UP000469871">
    <property type="component" value="Unassembled WGS sequence"/>
</dbReference>
<name>A0A132ZI46_ENTFC</name>
<protein>
    <submittedName>
        <fullName evidence="1">Uncharacterized protein</fullName>
    </submittedName>
</protein>
<proteinExistence type="predicted"/>
<dbReference type="Proteomes" id="UP000183509">
    <property type="component" value="Unassembled WGS sequence"/>
</dbReference>
<evidence type="ECO:0000313" key="3">
    <source>
        <dbReference type="EMBL" id="OOL82940.1"/>
    </source>
</evidence>
<reference evidence="4 5" key="1">
    <citation type="submission" date="2016-04" db="EMBL/GenBank/DDBJ databases">
        <authorList>
            <person name="Millard A."/>
        </authorList>
    </citation>
    <scope>NUCLEOTIDE SEQUENCE [LARGE SCALE GENOMIC DNA]</scope>
    <source>
        <strain evidence="4">Isolate 22</strain>
    </source>
</reference>
<dbReference type="EMBL" id="FKLM01000043">
    <property type="protein sequence ID" value="SAM49982.1"/>
    <property type="molecule type" value="Genomic_DNA"/>
</dbReference>
<reference evidence="2" key="4">
    <citation type="submission" date="2023-03" db="EMBL/GenBank/DDBJ databases">
        <authorList>
            <person name="Shen W."/>
            <person name="Cai J."/>
        </authorList>
    </citation>
    <scope>NUCLEOTIDE SEQUENCE</scope>
    <source>
        <strain evidence="2">B1010-2</strain>
    </source>
</reference>
<sequence>MKIDYLELINEIANYKKGEELDVLRDVYDQLEEAGIEGIKNDRSSWSKLRYYFALYIDGTQLRNLAYTKLLFIDCVKGLQKHLNELEQV</sequence>
<evidence type="ECO:0000313" key="4">
    <source>
        <dbReference type="EMBL" id="SAM49982.1"/>
    </source>
</evidence>
<dbReference type="AlphaFoldDB" id="A0A132ZI46"/>
<reference evidence="3 6" key="2">
    <citation type="submission" date="2017-02" db="EMBL/GenBank/DDBJ databases">
        <title>Clonality and virulence of isolates of VRE in Hematopoietic Stem Cell Transplanted (HSCT) patients.</title>
        <authorList>
            <person name="Marchi A.P."/>
            <person name="Martins R.C."/>
            <person name="Marie S.K."/>
            <person name="Levin A.S."/>
            <person name="Costa S.F."/>
        </authorList>
    </citation>
    <scope>NUCLEOTIDE SEQUENCE [LARGE SCALE GENOMIC DNA]</scope>
    <source>
        <strain evidence="3 6">LIM1759</strain>
    </source>
</reference>